<accession>A0A4D7B5H9</accession>
<dbReference type="PROSITE" id="PS51318">
    <property type="entry name" value="TAT"/>
    <property type="match status" value="1"/>
</dbReference>
<dbReference type="Gene3D" id="3.40.190.10">
    <property type="entry name" value="Periplasmic binding protein-like II"/>
    <property type="match status" value="1"/>
</dbReference>
<comment type="similarity">
    <text evidence="2">Belongs to the bacterial solute-binding protein 5 family.</text>
</comment>
<dbReference type="RefSeq" id="WP_136960807.1">
    <property type="nucleotide sequence ID" value="NZ_CP039690.1"/>
</dbReference>
<dbReference type="Gene3D" id="3.90.76.10">
    <property type="entry name" value="Dipeptide-binding Protein, Domain 1"/>
    <property type="match status" value="1"/>
</dbReference>
<feature type="domain" description="Solute-binding protein family 5" evidence="5">
    <location>
        <begin position="70"/>
        <end position="443"/>
    </location>
</feature>
<comment type="subcellular location">
    <subcellularLocation>
        <location evidence="1">Periplasm</location>
    </subcellularLocation>
</comment>
<evidence type="ECO:0000259" key="5">
    <source>
        <dbReference type="Pfam" id="PF00496"/>
    </source>
</evidence>
<sequence length="526" mass="57702">MLSRRSLLSIAAASVAAPAIAQSTRDKTLRFVPQAGLSSLDPIWTTAAVVQNHGFYVFDTLYGLDARFNVMPQMAAGHSVSDDKLTWTVTLRDGLMFHDGVPVRAVDCIASLKRWAARDVLGQLLAASVDEWLAKDDKTLVIRLRQPFPLMLFALAKPATNVPFIMPERLAMTDPLKQVTEMVGSGPYRFLAQDFVSGTRAAYAKFAGYRPAPGNPERTSGGKIAHFDRIEWTAMPDSATALAALQTGEIDWWEQVLADTVPLLKRNRNITLGDGDPNGYIGVVRFNSSQAPFNNVKLREAVLRAVNQVDYLGAITNNDPSAYQTCHTTIPCGTPYTATPANQAMSDKPNLARARDLVKASGYNGEKIVILNPADFPTIRPMGQITHDTLLKLGLNSELLETDWGTVLQRRGSREPADKGGWSIFHTWFQAVGNTLPPMLSYTRGQGAAGWFGWYESKAAEALNQQWLTAATEAERIRLALDIQTVAAQEAPVVPLGLFRIRTAYRNSITGMVEGVSPFPWGVRRT</sequence>
<evidence type="ECO:0000256" key="1">
    <source>
        <dbReference type="ARBA" id="ARBA00004418"/>
    </source>
</evidence>
<keyword evidence="3 4" id="KW-0732">Signal</keyword>
<evidence type="ECO:0000313" key="7">
    <source>
        <dbReference type="Proteomes" id="UP000298781"/>
    </source>
</evidence>
<protein>
    <submittedName>
        <fullName evidence="6">ABC transporter substrate-binding protein</fullName>
    </submittedName>
</protein>
<dbReference type="KEGG" id="pstg:E8M01_14760"/>
<dbReference type="InterPro" id="IPR006311">
    <property type="entry name" value="TAT_signal"/>
</dbReference>
<dbReference type="Gene3D" id="3.10.105.10">
    <property type="entry name" value="Dipeptide-binding Protein, Domain 3"/>
    <property type="match status" value="1"/>
</dbReference>
<dbReference type="Pfam" id="PF00496">
    <property type="entry name" value="SBP_bac_5"/>
    <property type="match status" value="1"/>
</dbReference>
<keyword evidence="7" id="KW-1185">Reference proteome</keyword>
<dbReference type="SUPFAM" id="SSF53850">
    <property type="entry name" value="Periplasmic binding protein-like II"/>
    <property type="match status" value="1"/>
</dbReference>
<evidence type="ECO:0000256" key="4">
    <source>
        <dbReference type="SAM" id="SignalP"/>
    </source>
</evidence>
<feature type="chain" id="PRO_5020821608" evidence="4">
    <location>
        <begin position="22"/>
        <end position="526"/>
    </location>
</feature>
<dbReference type="PIRSF" id="PIRSF002741">
    <property type="entry name" value="MppA"/>
    <property type="match status" value="1"/>
</dbReference>
<dbReference type="EMBL" id="CP039690">
    <property type="protein sequence ID" value="QCI65360.1"/>
    <property type="molecule type" value="Genomic_DNA"/>
</dbReference>
<gene>
    <name evidence="6" type="ORF">E8M01_14760</name>
</gene>
<evidence type="ECO:0000256" key="2">
    <source>
        <dbReference type="ARBA" id="ARBA00005695"/>
    </source>
</evidence>
<dbReference type="Proteomes" id="UP000298781">
    <property type="component" value="Chromosome"/>
</dbReference>
<evidence type="ECO:0000256" key="3">
    <source>
        <dbReference type="ARBA" id="ARBA00022729"/>
    </source>
</evidence>
<dbReference type="AlphaFoldDB" id="A0A4D7B5H9"/>
<reference evidence="6 7" key="1">
    <citation type="submission" date="2019-04" db="EMBL/GenBank/DDBJ databases">
        <title>Phreatobacter aquaticus sp. nov.</title>
        <authorList>
            <person name="Choi A."/>
        </authorList>
    </citation>
    <scope>NUCLEOTIDE SEQUENCE [LARGE SCALE GENOMIC DNA]</scope>
    <source>
        <strain evidence="6 7">KCTC 52518</strain>
    </source>
</reference>
<dbReference type="PANTHER" id="PTHR30290">
    <property type="entry name" value="PERIPLASMIC BINDING COMPONENT OF ABC TRANSPORTER"/>
    <property type="match status" value="1"/>
</dbReference>
<name>A0A4D7B5H9_9HYPH</name>
<dbReference type="GO" id="GO:0015833">
    <property type="term" value="P:peptide transport"/>
    <property type="evidence" value="ECO:0007669"/>
    <property type="project" value="TreeGrafter"/>
</dbReference>
<dbReference type="OrthoDB" id="7233744at2"/>
<proteinExistence type="inferred from homology"/>
<evidence type="ECO:0000313" key="6">
    <source>
        <dbReference type="EMBL" id="QCI65360.1"/>
    </source>
</evidence>
<dbReference type="InterPro" id="IPR030678">
    <property type="entry name" value="Peptide/Ni-bd"/>
</dbReference>
<dbReference type="InterPro" id="IPR039424">
    <property type="entry name" value="SBP_5"/>
</dbReference>
<dbReference type="PANTHER" id="PTHR30290:SF38">
    <property type="entry name" value="D,D-DIPEPTIDE-BINDING PERIPLASMIC PROTEIN DDPA-RELATED"/>
    <property type="match status" value="1"/>
</dbReference>
<dbReference type="CDD" id="cd08502">
    <property type="entry name" value="PBP2_NikA_DppA_OppA_like_16"/>
    <property type="match status" value="1"/>
</dbReference>
<organism evidence="6 7">
    <name type="scientific">Phreatobacter stygius</name>
    <dbReference type="NCBI Taxonomy" id="1940610"/>
    <lineage>
        <taxon>Bacteria</taxon>
        <taxon>Pseudomonadati</taxon>
        <taxon>Pseudomonadota</taxon>
        <taxon>Alphaproteobacteria</taxon>
        <taxon>Hyphomicrobiales</taxon>
        <taxon>Phreatobacteraceae</taxon>
        <taxon>Phreatobacter</taxon>
    </lineage>
</organism>
<dbReference type="GO" id="GO:1904680">
    <property type="term" value="F:peptide transmembrane transporter activity"/>
    <property type="evidence" value="ECO:0007669"/>
    <property type="project" value="TreeGrafter"/>
</dbReference>
<feature type="signal peptide" evidence="4">
    <location>
        <begin position="1"/>
        <end position="21"/>
    </location>
</feature>
<dbReference type="InterPro" id="IPR000914">
    <property type="entry name" value="SBP_5_dom"/>
</dbReference>
<dbReference type="GO" id="GO:0043190">
    <property type="term" value="C:ATP-binding cassette (ABC) transporter complex"/>
    <property type="evidence" value="ECO:0007669"/>
    <property type="project" value="InterPro"/>
</dbReference>
<dbReference type="GO" id="GO:0030288">
    <property type="term" value="C:outer membrane-bounded periplasmic space"/>
    <property type="evidence" value="ECO:0007669"/>
    <property type="project" value="UniProtKB-ARBA"/>
</dbReference>